<keyword evidence="3" id="KW-1185">Reference proteome</keyword>
<gene>
    <name evidence="2" type="ORF">Lgee_1309</name>
</gene>
<organism evidence="2 3">
    <name type="scientific">Legionella geestiana</name>
    <dbReference type="NCBI Taxonomy" id="45065"/>
    <lineage>
        <taxon>Bacteria</taxon>
        <taxon>Pseudomonadati</taxon>
        <taxon>Pseudomonadota</taxon>
        <taxon>Gammaproteobacteria</taxon>
        <taxon>Legionellales</taxon>
        <taxon>Legionellaceae</taxon>
        <taxon>Legionella</taxon>
    </lineage>
</organism>
<comment type="caution">
    <text evidence="2">The sequence shown here is derived from an EMBL/GenBank/DDBJ whole genome shotgun (WGS) entry which is preliminary data.</text>
</comment>
<dbReference type="InterPro" id="IPR005545">
    <property type="entry name" value="YCII"/>
</dbReference>
<dbReference type="InterPro" id="IPR011008">
    <property type="entry name" value="Dimeric_a/b-barrel"/>
</dbReference>
<dbReference type="STRING" id="45065.Lgee_1309"/>
<dbReference type="EMBL" id="LNYC01000051">
    <property type="protein sequence ID" value="KTC99043.1"/>
    <property type="molecule type" value="Genomic_DNA"/>
</dbReference>
<protein>
    <submittedName>
        <fullName evidence="2">YciI-like protein</fullName>
    </submittedName>
</protein>
<dbReference type="RefSeq" id="WP_028386022.1">
    <property type="nucleotide sequence ID" value="NZ_CAAAHN010000011.1"/>
</dbReference>
<accession>A0A0W0TTG7</accession>
<dbReference type="SUPFAM" id="SSF54909">
    <property type="entry name" value="Dimeric alpha+beta barrel"/>
    <property type="match status" value="1"/>
</dbReference>
<dbReference type="PANTHER" id="PTHR33606">
    <property type="entry name" value="PROTEIN YCII"/>
    <property type="match status" value="1"/>
</dbReference>
<comment type="similarity">
    <text evidence="1">Belongs to the YciI family.</text>
</comment>
<name>A0A0W0TTG7_9GAMM</name>
<evidence type="ECO:0000313" key="3">
    <source>
        <dbReference type="Proteomes" id="UP000054785"/>
    </source>
</evidence>
<evidence type="ECO:0000313" key="2">
    <source>
        <dbReference type="EMBL" id="KTC99043.1"/>
    </source>
</evidence>
<dbReference type="Pfam" id="PF03795">
    <property type="entry name" value="YCII"/>
    <property type="match status" value="1"/>
</dbReference>
<dbReference type="InterPro" id="IPR051807">
    <property type="entry name" value="Sec-metab_biosynth-assoc"/>
</dbReference>
<reference evidence="2 3" key="1">
    <citation type="submission" date="2015-11" db="EMBL/GenBank/DDBJ databases">
        <title>Genomic analysis of 38 Legionella species identifies large and diverse effector repertoires.</title>
        <authorList>
            <person name="Burstein D."/>
            <person name="Amaro F."/>
            <person name="Zusman T."/>
            <person name="Lifshitz Z."/>
            <person name="Cohen O."/>
            <person name="Gilbert J.A."/>
            <person name="Pupko T."/>
            <person name="Shuman H.A."/>
            <person name="Segal G."/>
        </authorList>
    </citation>
    <scope>NUCLEOTIDE SEQUENCE [LARGE SCALE GENOMIC DNA]</scope>
    <source>
        <strain evidence="2 3">ATCC 49504</strain>
    </source>
</reference>
<dbReference type="Proteomes" id="UP000054785">
    <property type="component" value="Unassembled WGS sequence"/>
</dbReference>
<dbReference type="AlphaFoldDB" id="A0A0W0TTG7"/>
<dbReference type="OrthoDB" id="9797014at2"/>
<dbReference type="PATRIC" id="fig|45065.4.peg.1414"/>
<evidence type="ECO:0000256" key="1">
    <source>
        <dbReference type="ARBA" id="ARBA00007689"/>
    </source>
</evidence>
<dbReference type="PANTHER" id="PTHR33606:SF3">
    <property type="entry name" value="PROTEIN YCII"/>
    <property type="match status" value="1"/>
</dbReference>
<proteinExistence type="inferred from homology"/>
<dbReference type="Gene3D" id="3.30.70.1060">
    <property type="entry name" value="Dimeric alpha+beta barrel"/>
    <property type="match status" value="1"/>
</dbReference>
<sequence length="99" mass="11409">MPYLIYARDFDNMDAQREQIREAHREHLRSIGDKLLASGALLDDDGTTVIGGISLIDTEDRAEAEKFANDDPYGKAGIRKETLILKWRQRWWNGNFLKS</sequence>